<evidence type="ECO:0000256" key="6">
    <source>
        <dbReference type="PROSITE-ProRule" id="PRU00706"/>
    </source>
</evidence>
<dbReference type="PROSITE" id="PS51374">
    <property type="entry name" value="NDPK_LIKE"/>
    <property type="match status" value="1"/>
</dbReference>
<dbReference type="Gene3D" id="3.30.70.141">
    <property type="entry name" value="Nucleoside diphosphate kinase-like domain"/>
    <property type="match status" value="1"/>
</dbReference>
<organism evidence="9 10">
    <name type="scientific">Mesorhabditis belari</name>
    <dbReference type="NCBI Taxonomy" id="2138241"/>
    <lineage>
        <taxon>Eukaryota</taxon>
        <taxon>Metazoa</taxon>
        <taxon>Ecdysozoa</taxon>
        <taxon>Nematoda</taxon>
        <taxon>Chromadorea</taxon>
        <taxon>Rhabditida</taxon>
        <taxon>Rhabditina</taxon>
        <taxon>Rhabditomorpha</taxon>
        <taxon>Rhabditoidea</taxon>
        <taxon>Rhabditidae</taxon>
        <taxon>Mesorhabditinae</taxon>
        <taxon>Mesorhabditis</taxon>
    </lineage>
</organism>
<evidence type="ECO:0000256" key="1">
    <source>
        <dbReference type="ARBA" id="ARBA00001946"/>
    </source>
</evidence>
<dbReference type="SUPFAM" id="SSF54919">
    <property type="entry name" value="Nucleoside diphosphate kinase, NDK"/>
    <property type="match status" value="1"/>
</dbReference>
<comment type="similarity">
    <text evidence="2 6 7">Belongs to the NDK family.</text>
</comment>
<dbReference type="WBParaSite" id="MBELARI_LOCUS15003">
    <property type="protein sequence ID" value="MBELARI_LOCUS15003"/>
    <property type="gene ID" value="MBELARI_LOCUS15003"/>
</dbReference>
<dbReference type="PRINTS" id="PR01243">
    <property type="entry name" value="NUCDPKINASE"/>
</dbReference>
<dbReference type="InterPro" id="IPR036850">
    <property type="entry name" value="NDK-like_dom_sf"/>
</dbReference>
<dbReference type="InterPro" id="IPR001564">
    <property type="entry name" value="Nucleoside_diP_kinase"/>
</dbReference>
<dbReference type="AlphaFoldDB" id="A0AAF3J446"/>
<dbReference type="InterPro" id="IPR034907">
    <property type="entry name" value="NDK-like_dom"/>
</dbReference>
<evidence type="ECO:0000256" key="4">
    <source>
        <dbReference type="ARBA" id="ARBA00022679"/>
    </source>
</evidence>
<evidence type="ECO:0000313" key="9">
    <source>
        <dbReference type="Proteomes" id="UP000887575"/>
    </source>
</evidence>
<evidence type="ECO:0000259" key="8">
    <source>
        <dbReference type="SMART" id="SM00562"/>
    </source>
</evidence>
<evidence type="ECO:0000256" key="3">
    <source>
        <dbReference type="ARBA" id="ARBA00012966"/>
    </source>
</evidence>
<evidence type="ECO:0000313" key="10">
    <source>
        <dbReference type="WBParaSite" id="MBELARI_LOCUS15003"/>
    </source>
</evidence>
<comment type="caution">
    <text evidence="6">Lacks conserved residue(s) required for the propagation of feature annotation.</text>
</comment>
<dbReference type="GO" id="GO:0006183">
    <property type="term" value="P:GTP biosynthetic process"/>
    <property type="evidence" value="ECO:0007669"/>
    <property type="project" value="InterPro"/>
</dbReference>
<keyword evidence="4" id="KW-0808">Transferase</keyword>
<dbReference type="Pfam" id="PF00334">
    <property type="entry name" value="NDK"/>
    <property type="match status" value="1"/>
</dbReference>
<proteinExistence type="inferred from homology"/>
<evidence type="ECO:0000256" key="2">
    <source>
        <dbReference type="ARBA" id="ARBA00008142"/>
    </source>
</evidence>
<name>A0AAF3J446_9BILA</name>
<dbReference type="SMART" id="SM00562">
    <property type="entry name" value="NDK"/>
    <property type="match status" value="1"/>
</dbReference>
<feature type="domain" description="Nucleoside diphosphate kinase-like" evidence="8">
    <location>
        <begin position="22"/>
        <end position="111"/>
    </location>
</feature>
<dbReference type="EC" id="2.7.4.6" evidence="3"/>
<reference evidence="10" key="1">
    <citation type="submission" date="2024-02" db="UniProtKB">
        <authorList>
            <consortium name="WormBaseParasite"/>
        </authorList>
    </citation>
    <scope>IDENTIFICATION</scope>
</reference>
<dbReference type="GO" id="GO:0004550">
    <property type="term" value="F:nucleoside diphosphate kinase activity"/>
    <property type="evidence" value="ECO:0007669"/>
    <property type="project" value="UniProtKB-EC"/>
</dbReference>
<keyword evidence="5" id="KW-0418">Kinase</keyword>
<accession>A0AAF3J446</accession>
<dbReference type="PANTHER" id="PTHR11349">
    <property type="entry name" value="NUCLEOSIDE DIPHOSPHATE KINASE"/>
    <property type="match status" value="1"/>
</dbReference>
<dbReference type="GO" id="GO:0006228">
    <property type="term" value="P:UTP biosynthetic process"/>
    <property type="evidence" value="ECO:0007669"/>
    <property type="project" value="InterPro"/>
</dbReference>
<evidence type="ECO:0000256" key="7">
    <source>
        <dbReference type="RuleBase" id="RU004011"/>
    </source>
</evidence>
<evidence type="ECO:0000256" key="5">
    <source>
        <dbReference type="ARBA" id="ARBA00022777"/>
    </source>
</evidence>
<keyword evidence="9" id="KW-1185">Reference proteome</keyword>
<dbReference type="Proteomes" id="UP000887575">
    <property type="component" value="Unassembled WGS sequence"/>
</dbReference>
<comment type="cofactor">
    <cofactor evidence="1">
        <name>Mg(2+)</name>
        <dbReference type="ChEBI" id="CHEBI:18420"/>
    </cofactor>
</comment>
<protein>
    <recommendedName>
        <fullName evidence="3">nucleoside-diphosphate kinase</fullName>
        <ecNumber evidence="3">2.7.4.6</ecNumber>
    </recommendedName>
</protein>
<sequence length="111" mass="12532">MVLLLLAAVIWAAPIDFEQASDEQTMIVVKPDGVRRGLTGRIIQRFEDRGYKLVAIKMLSATLGQLELNYWDLKGLPHYEGMLGYMKSGPVVAMIWHGFDVANQARIMRII</sequence>
<dbReference type="GO" id="GO:0006241">
    <property type="term" value="P:CTP biosynthetic process"/>
    <property type="evidence" value="ECO:0007669"/>
    <property type="project" value="InterPro"/>
</dbReference>